<name>A0A7J9UZ55_9MICO</name>
<evidence type="ECO:0000313" key="2">
    <source>
        <dbReference type="EMBL" id="MPV89927.1"/>
    </source>
</evidence>
<dbReference type="Gene3D" id="3.40.50.1820">
    <property type="entry name" value="alpha/beta hydrolase"/>
    <property type="match status" value="1"/>
</dbReference>
<reference evidence="2 3" key="1">
    <citation type="submission" date="2019-10" db="EMBL/GenBank/DDBJ databases">
        <title>Georgenia wutianyii sp. nov. and Georgenia yuyongxinii sp. nov. isolated from plateau pika (Ochotona curzoniae) in the Qinghai-Tibet plateau of China.</title>
        <authorList>
            <person name="Tian Z."/>
        </authorList>
    </citation>
    <scope>NUCLEOTIDE SEQUENCE [LARGE SCALE GENOMIC DNA]</scope>
    <source>
        <strain evidence="2 3">JCM 15130</strain>
    </source>
</reference>
<dbReference type="Proteomes" id="UP000429644">
    <property type="component" value="Unassembled WGS sequence"/>
</dbReference>
<dbReference type="Pfam" id="PF12146">
    <property type="entry name" value="Hydrolase_4"/>
    <property type="match status" value="1"/>
</dbReference>
<dbReference type="InterPro" id="IPR022742">
    <property type="entry name" value="Hydrolase_4"/>
</dbReference>
<dbReference type="EMBL" id="WHPD01003181">
    <property type="protein sequence ID" value="MPV89927.1"/>
    <property type="molecule type" value="Genomic_DNA"/>
</dbReference>
<comment type="caution">
    <text evidence="2">The sequence shown here is derived from an EMBL/GenBank/DDBJ whole genome shotgun (WGS) entry which is preliminary data.</text>
</comment>
<dbReference type="SUPFAM" id="SSF53474">
    <property type="entry name" value="alpha/beta-Hydrolases"/>
    <property type="match status" value="1"/>
</dbReference>
<dbReference type="InterPro" id="IPR029058">
    <property type="entry name" value="AB_hydrolase_fold"/>
</dbReference>
<keyword evidence="3" id="KW-1185">Reference proteome</keyword>
<proteinExistence type="predicted"/>
<feature type="domain" description="Serine aminopeptidase S33" evidence="1">
    <location>
        <begin position="35"/>
        <end position="231"/>
    </location>
</feature>
<dbReference type="AlphaFoldDB" id="A0A7J9UZ55"/>
<organism evidence="2 3">
    <name type="scientific">Georgenia ruanii</name>
    <dbReference type="NCBI Taxonomy" id="348442"/>
    <lineage>
        <taxon>Bacteria</taxon>
        <taxon>Bacillati</taxon>
        <taxon>Actinomycetota</taxon>
        <taxon>Actinomycetes</taxon>
        <taxon>Micrococcales</taxon>
        <taxon>Bogoriellaceae</taxon>
        <taxon>Georgenia</taxon>
    </lineage>
</organism>
<evidence type="ECO:0000259" key="1">
    <source>
        <dbReference type="Pfam" id="PF12146"/>
    </source>
</evidence>
<sequence length="319" mass="34703">MARTIPLGRLTDGGEEASVPDVATLVHHDDAGRRERAVLYLSGFVDYFFQAHHAQSWIDAGYDFYALDMRRAGRSTNGHPRPDDVRDLRVHDEEIQAALDLIRAAGARQVVLLGHSTGGLQAVLWASDHPGTVDVVVLNSPWLDLNRSWLERTVGTALLDRLGAWLPSLPVGKLGDAYGRHLHADSGGEWTYDLTLKPLAGFPVRAGFIRAVRRAQAEIARGLDIQEPVLLCCSTRSGHPRYPGPAEVSTTDVVLSVEQMLHRAPLLGPDVTIMQVPGGVHDLALSAGASREYYTRGAVEWAGLRLDEQAARRAAGQPA</sequence>
<gene>
    <name evidence="2" type="ORF">GB882_14720</name>
</gene>
<accession>A0A7J9UZ55</accession>
<dbReference type="GO" id="GO:0016787">
    <property type="term" value="F:hydrolase activity"/>
    <property type="evidence" value="ECO:0007669"/>
    <property type="project" value="UniProtKB-KW"/>
</dbReference>
<evidence type="ECO:0000313" key="3">
    <source>
        <dbReference type="Proteomes" id="UP000429644"/>
    </source>
</evidence>
<protein>
    <submittedName>
        <fullName evidence="2">Alpha/beta fold hydrolase</fullName>
    </submittedName>
</protein>
<keyword evidence="2" id="KW-0378">Hydrolase</keyword>